<name>A0A5B7ZUB4_9GAMM</name>
<reference evidence="1 2" key="1">
    <citation type="submission" date="2019-06" db="EMBL/GenBank/DDBJ databases">
        <title>Thermomonas aquatica sp. nov., isolated from an industrial wastewater treatment plant.</title>
        <authorList>
            <person name="Jeon J.H."/>
            <person name="Park D.-S."/>
        </authorList>
    </citation>
    <scope>NUCLEOTIDE SEQUENCE [LARGE SCALE GENOMIC DNA]</scope>
    <source>
        <strain evidence="1 2">SY21</strain>
    </source>
</reference>
<dbReference type="Pfam" id="PF06945">
    <property type="entry name" value="DUF1289"/>
    <property type="match status" value="1"/>
</dbReference>
<dbReference type="InterPro" id="IPR010710">
    <property type="entry name" value="DUF1289"/>
</dbReference>
<proteinExistence type="predicted"/>
<accession>A0A5B7ZUB4</accession>
<dbReference type="Proteomes" id="UP000308149">
    <property type="component" value="Chromosome"/>
</dbReference>
<evidence type="ECO:0000313" key="2">
    <source>
        <dbReference type="Proteomes" id="UP000308149"/>
    </source>
</evidence>
<dbReference type="PANTHER" id="PTHR35175:SF2">
    <property type="entry name" value="DUF1289 DOMAIN-CONTAINING PROTEIN"/>
    <property type="match status" value="1"/>
</dbReference>
<sequence>MTYQFRAVLSPCIGICNIDDDGLCAGCHRSGDEIAAWPMMNDDVRLRLMEDVLPRRAARREPA</sequence>
<dbReference type="PANTHER" id="PTHR35175">
    <property type="entry name" value="DUF1289 DOMAIN-CONTAINING PROTEIN"/>
    <property type="match status" value="1"/>
</dbReference>
<protein>
    <submittedName>
        <fullName evidence="1">DUF1289 domain-containing protein</fullName>
    </submittedName>
</protein>
<dbReference type="EMBL" id="CP040871">
    <property type="protein sequence ID" value="QDA58235.1"/>
    <property type="molecule type" value="Genomic_DNA"/>
</dbReference>
<dbReference type="OrthoDB" id="9811423at2"/>
<organism evidence="1 2">
    <name type="scientific">Thermomonas aquatica</name>
    <dbReference type="NCBI Taxonomy" id="2202149"/>
    <lineage>
        <taxon>Bacteria</taxon>
        <taxon>Pseudomonadati</taxon>
        <taxon>Pseudomonadota</taxon>
        <taxon>Gammaproteobacteria</taxon>
        <taxon>Lysobacterales</taxon>
        <taxon>Lysobacteraceae</taxon>
        <taxon>Thermomonas</taxon>
    </lineage>
</organism>
<dbReference type="KEGG" id="thes:FHQ07_13415"/>
<keyword evidence="2" id="KW-1185">Reference proteome</keyword>
<dbReference type="AlphaFoldDB" id="A0A5B7ZUB4"/>
<gene>
    <name evidence="1" type="ORF">FHQ07_13415</name>
</gene>
<evidence type="ECO:0000313" key="1">
    <source>
        <dbReference type="EMBL" id="QDA58235.1"/>
    </source>
</evidence>